<protein>
    <submittedName>
        <fullName evidence="1">Uncharacterized protein</fullName>
    </submittedName>
</protein>
<organism evidence="1 2">
    <name type="scientific">Burkholderia ubonensis subsp. mesacidophila</name>
    <dbReference type="NCBI Taxonomy" id="265293"/>
    <lineage>
        <taxon>Bacteria</taxon>
        <taxon>Pseudomonadati</taxon>
        <taxon>Pseudomonadota</taxon>
        <taxon>Betaproteobacteria</taxon>
        <taxon>Burkholderiales</taxon>
        <taxon>Burkholderiaceae</taxon>
        <taxon>Burkholderia</taxon>
        <taxon>Burkholderia cepacia complex</taxon>
    </lineage>
</organism>
<name>A0A2A4F8G5_9BURK</name>
<proteinExistence type="predicted"/>
<dbReference type="AlphaFoldDB" id="A0A2A4F8G5"/>
<evidence type="ECO:0000313" key="1">
    <source>
        <dbReference type="EMBL" id="PCE30143.1"/>
    </source>
</evidence>
<dbReference type="EMBL" id="MTZU01000069">
    <property type="protein sequence ID" value="PCE30143.1"/>
    <property type="molecule type" value="Genomic_DNA"/>
</dbReference>
<reference evidence="1 2" key="1">
    <citation type="submission" date="2017-01" db="EMBL/GenBank/DDBJ databases">
        <title>Whole-Genome Shotgun Sequencing of Two beta-Proteobacterial Species in Search of the Bulgecin Biosynthetic Cluster.</title>
        <authorList>
            <person name="Horsman M.E."/>
            <person name="Marous D.R."/>
            <person name="Li R."/>
            <person name="Oliver R.A."/>
            <person name="Byun B."/>
            <person name="Emrich S.J."/>
            <person name="Boggess B."/>
            <person name="Townsend C.A."/>
            <person name="Mobashery S."/>
        </authorList>
    </citation>
    <scope>NUCLEOTIDE SEQUENCE [LARGE SCALE GENOMIC DNA]</scope>
    <source>
        <strain evidence="1 2">ATCC 31433</strain>
    </source>
</reference>
<gene>
    <name evidence="1" type="ORF">BZL54_22080</name>
</gene>
<accession>A0A2A4F8G5</accession>
<sequence length="167" mass="18548">MRGSPGLVLAACKGEWLRRDRSRRGARSRLRQVEPIGVRDVRPCPLPLQRTVVLMQRKGACQTAASCAFIEIALDVAGTLARRPKQAAPASGKQILLTTFDSALCKIGTRTYPWHFCATLNRCPWNIDSSMNRPLATHSIARRHRMEIALINLGEAFPAPLNLGFKF</sequence>
<evidence type="ECO:0000313" key="2">
    <source>
        <dbReference type="Proteomes" id="UP000217994"/>
    </source>
</evidence>
<comment type="caution">
    <text evidence="1">The sequence shown here is derived from an EMBL/GenBank/DDBJ whole genome shotgun (WGS) entry which is preliminary data.</text>
</comment>
<dbReference type="Proteomes" id="UP000217994">
    <property type="component" value="Unassembled WGS sequence"/>
</dbReference>